<sequence length="86" mass="9710">MTEIGRILAFGLEIYSYLIIIYILMSWFPNARESSFGQMIGSVVEPYLEPFRRMVPSLGMIDISPIIAIVALRFAGYGVEALFLMV</sequence>
<evidence type="ECO:0000313" key="4">
    <source>
        <dbReference type="Proteomes" id="UP000275076"/>
    </source>
</evidence>
<dbReference type="RefSeq" id="WP_125558711.1">
    <property type="nucleotide sequence ID" value="NZ_RBVX01000025.1"/>
</dbReference>
<dbReference type="AlphaFoldDB" id="A0A428MYW6"/>
<dbReference type="Proteomes" id="UP000275076">
    <property type="component" value="Unassembled WGS sequence"/>
</dbReference>
<accession>A0A428MYW6</accession>
<comment type="similarity">
    <text evidence="1">Belongs to the YggT family.</text>
</comment>
<keyword evidence="2" id="KW-1133">Transmembrane helix</keyword>
<proteinExistence type="inferred from homology"/>
<dbReference type="InterPro" id="IPR003425">
    <property type="entry name" value="CCB3/YggT"/>
</dbReference>
<evidence type="ECO:0000256" key="1">
    <source>
        <dbReference type="ARBA" id="ARBA00010894"/>
    </source>
</evidence>
<protein>
    <submittedName>
        <fullName evidence="3">YggT family protein</fullName>
    </submittedName>
</protein>
<feature type="transmembrane region" description="Helical" evidence="2">
    <location>
        <begin position="7"/>
        <end position="28"/>
    </location>
</feature>
<keyword evidence="2" id="KW-0472">Membrane</keyword>
<feature type="transmembrane region" description="Helical" evidence="2">
    <location>
        <begin position="63"/>
        <end position="85"/>
    </location>
</feature>
<dbReference type="PANTHER" id="PTHR33219">
    <property type="entry name" value="YLMG HOMOLOG PROTEIN 2, CHLOROPLASTIC"/>
    <property type="match status" value="1"/>
</dbReference>
<evidence type="ECO:0000256" key="2">
    <source>
        <dbReference type="SAM" id="Phobius"/>
    </source>
</evidence>
<name>A0A428MYW6_9BACI</name>
<reference evidence="3 4" key="1">
    <citation type="submission" date="2018-10" db="EMBL/GenBank/DDBJ databases">
        <title>Draft genome sequence of Bacillus salarius IM0101, isolated from a hypersaline soil in Inner Mongolia, China.</title>
        <authorList>
            <person name="Yamprayoonswat W."/>
            <person name="Boonvisut S."/>
            <person name="Jumpathong W."/>
            <person name="Sittihan S."/>
            <person name="Ruangsuj P."/>
            <person name="Wanthongcharoen S."/>
            <person name="Thongpramul N."/>
            <person name="Pimmason S."/>
            <person name="Yu B."/>
            <person name="Yasawong M."/>
        </authorList>
    </citation>
    <scope>NUCLEOTIDE SEQUENCE [LARGE SCALE GENOMIC DNA]</scope>
    <source>
        <strain evidence="3 4">IM0101</strain>
    </source>
</reference>
<dbReference type="GO" id="GO:0016020">
    <property type="term" value="C:membrane"/>
    <property type="evidence" value="ECO:0007669"/>
    <property type="project" value="InterPro"/>
</dbReference>
<dbReference type="PANTHER" id="PTHR33219:SF14">
    <property type="entry name" value="PROTEIN COFACTOR ASSEMBLY OF COMPLEX C SUBUNIT B CCB3, CHLOROPLASTIC-RELATED"/>
    <property type="match status" value="1"/>
</dbReference>
<dbReference type="OrthoDB" id="47652at2"/>
<gene>
    <name evidence="3" type="ORF">D7Z54_21075</name>
</gene>
<keyword evidence="2" id="KW-0812">Transmembrane</keyword>
<organism evidence="3 4">
    <name type="scientific">Salibacterium salarium</name>
    <dbReference type="NCBI Taxonomy" id="284579"/>
    <lineage>
        <taxon>Bacteria</taxon>
        <taxon>Bacillati</taxon>
        <taxon>Bacillota</taxon>
        <taxon>Bacilli</taxon>
        <taxon>Bacillales</taxon>
        <taxon>Bacillaceae</taxon>
    </lineage>
</organism>
<dbReference type="Pfam" id="PF02325">
    <property type="entry name" value="CCB3_YggT"/>
    <property type="match status" value="1"/>
</dbReference>
<evidence type="ECO:0000313" key="3">
    <source>
        <dbReference type="EMBL" id="RSL31358.1"/>
    </source>
</evidence>
<dbReference type="EMBL" id="RBVX01000025">
    <property type="protein sequence ID" value="RSL31358.1"/>
    <property type="molecule type" value="Genomic_DNA"/>
</dbReference>
<comment type="caution">
    <text evidence="3">The sequence shown here is derived from an EMBL/GenBank/DDBJ whole genome shotgun (WGS) entry which is preliminary data.</text>
</comment>
<keyword evidence="4" id="KW-1185">Reference proteome</keyword>